<dbReference type="AlphaFoldDB" id="A0AAN4YUX2"/>
<dbReference type="InterPro" id="IPR023696">
    <property type="entry name" value="Ureohydrolase_dom_sf"/>
</dbReference>
<organism evidence="1 2">
    <name type="scientific">Aspergillus oryzae</name>
    <name type="common">Yellow koji mold</name>
    <dbReference type="NCBI Taxonomy" id="5062"/>
    <lineage>
        <taxon>Eukaryota</taxon>
        <taxon>Fungi</taxon>
        <taxon>Dikarya</taxon>
        <taxon>Ascomycota</taxon>
        <taxon>Pezizomycotina</taxon>
        <taxon>Eurotiomycetes</taxon>
        <taxon>Eurotiomycetidae</taxon>
        <taxon>Eurotiales</taxon>
        <taxon>Aspergillaceae</taxon>
        <taxon>Aspergillus</taxon>
        <taxon>Aspergillus subgen. Circumdati</taxon>
    </lineage>
</organism>
<dbReference type="EMBL" id="BSYA01000271">
    <property type="protein sequence ID" value="GMG38013.1"/>
    <property type="molecule type" value="Genomic_DNA"/>
</dbReference>
<dbReference type="Gene3D" id="3.40.800.10">
    <property type="entry name" value="Ureohydrolase domain"/>
    <property type="match status" value="2"/>
</dbReference>
<evidence type="ECO:0000313" key="1">
    <source>
        <dbReference type="EMBL" id="GMG38013.1"/>
    </source>
</evidence>
<gene>
    <name evidence="1" type="ORF">Aory04_001277200</name>
</gene>
<accession>A0AAN4YUX2</accession>
<protein>
    <submittedName>
        <fullName evidence="1">Unnamed protein product</fullName>
    </submittedName>
</protein>
<sequence>MLGPYVHKRAPAELPFSCITVSQSTMIAYGLLTLIVSTAAVAREIVFPPIAAIQGSGQVPLGEDDTVDIVTGSHFSGLTTFGHLPYVNCLVDDQAHSTPYDIAILGAPFDTVHRVGINGIVDQIKARVGDSKVYISVDIDVLDPAYAPGEYSDILYWSHYS</sequence>
<dbReference type="InterPro" id="IPR006035">
    <property type="entry name" value="Ureohydrolase"/>
</dbReference>
<dbReference type="Proteomes" id="UP001165205">
    <property type="component" value="Unassembled WGS sequence"/>
</dbReference>
<name>A0AAN4YUX2_ASPOZ</name>
<dbReference type="SUPFAM" id="SSF52768">
    <property type="entry name" value="Arginase/deacetylase"/>
    <property type="match status" value="1"/>
</dbReference>
<evidence type="ECO:0000313" key="2">
    <source>
        <dbReference type="Proteomes" id="UP001165205"/>
    </source>
</evidence>
<dbReference type="GO" id="GO:0008783">
    <property type="term" value="F:agmatinase activity"/>
    <property type="evidence" value="ECO:0007669"/>
    <property type="project" value="TreeGrafter"/>
</dbReference>
<dbReference type="Pfam" id="PF00491">
    <property type="entry name" value="Arginase"/>
    <property type="match status" value="1"/>
</dbReference>
<dbReference type="PANTHER" id="PTHR11358:SF28">
    <property type="entry name" value="HYPOTHETICAL ARGINASE FAMILY PROTEIN (EUROFUNG)"/>
    <property type="match status" value="1"/>
</dbReference>
<dbReference type="GO" id="GO:0033389">
    <property type="term" value="P:putrescine biosynthetic process from arginine, via agmatine"/>
    <property type="evidence" value="ECO:0007669"/>
    <property type="project" value="TreeGrafter"/>
</dbReference>
<comment type="caution">
    <text evidence="1">The sequence shown here is derived from an EMBL/GenBank/DDBJ whole genome shotgun (WGS) entry which is preliminary data.</text>
</comment>
<proteinExistence type="predicted"/>
<dbReference type="PANTHER" id="PTHR11358">
    <property type="entry name" value="ARGINASE/AGMATINASE"/>
    <property type="match status" value="1"/>
</dbReference>
<dbReference type="GO" id="GO:0046872">
    <property type="term" value="F:metal ion binding"/>
    <property type="evidence" value="ECO:0007669"/>
    <property type="project" value="InterPro"/>
</dbReference>
<reference evidence="1" key="1">
    <citation type="submission" date="2023-04" db="EMBL/GenBank/DDBJ databases">
        <title>Aspergillus oryzae NBRC 4228.</title>
        <authorList>
            <person name="Ichikawa N."/>
            <person name="Sato H."/>
            <person name="Tonouchi N."/>
        </authorList>
    </citation>
    <scope>NUCLEOTIDE SEQUENCE</scope>
    <source>
        <strain evidence="1">NBRC 4228</strain>
    </source>
</reference>